<dbReference type="AlphaFoldDB" id="A0A7G5C1F5"/>
<dbReference type="Pfam" id="PF12730">
    <property type="entry name" value="ABC2_membrane_4"/>
    <property type="match status" value="1"/>
</dbReference>
<feature type="transmembrane region" description="Helical" evidence="1">
    <location>
        <begin position="79"/>
        <end position="101"/>
    </location>
</feature>
<evidence type="ECO:0000313" key="3">
    <source>
        <dbReference type="Proteomes" id="UP000515679"/>
    </source>
</evidence>
<organism evidence="2 3">
    <name type="scientific">Cohnella cholangitidis</name>
    <dbReference type="NCBI Taxonomy" id="2598458"/>
    <lineage>
        <taxon>Bacteria</taxon>
        <taxon>Bacillati</taxon>
        <taxon>Bacillota</taxon>
        <taxon>Bacilli</taxon>
        <taxon>Bacillales</taxon>
        <taxon>Paenibacillaceae</taxon>
        <taxon>Cohnella</taxon>
    </lineage>
</organism>
<keyword evidence="1" id="KW-0812">Transmembrane</keyword>
<evidence type="ECO:0000313" key="2">
    <source>
        <dbReference type="EMBL" id="QMV43039.1"/>
    </source>
</evidence>
<feature type="transmembrane region" description="Helical" evidence="1">
    <location>
        <begin position="132"/>
        <end position="156"/>
    </location>
</feature>
<feature type="transmembrane region" description="Helical" evidence="1">
    <location>
        <begin position="168"/>
        <end position="192"/>
    </location>
</feature>
<keyword evidence="3" id="KW-1185">Reference proteome</keyword>
<feature type="transmembrane region" description="Helical" evidence="1">
    <location>
        <begin position="244"/>
        <end position="267"/>
    </location>
</feature>
<accession>A0A7G5C1F5</accession>
<sequence length="272" mass="30044">MNGFRRWSLSSFTRLEKKGWRKRMHSLYANVWNETTKMALKKKTWFFMAITLLIPIGAGLLLANFQSGFGISAVSSGDFPIVILGLFTGIFLPLFLFMGAADQFSGEIGDRTMKILLTRPISRFKVFASKQISLGISIVVYLFLAMIGSVVSALFLNGGVSGSAIADWLLAYGTAFVPLAALSIAAVFVAQFFSSGSSALTVSVLLYISVKVSSFFFPQVSTYSPTAYLDWHTLWIGNPMASNQVWSVFMFLIACSILFFTAGYYLFDKKEL</sequence>
<keyword evidence="1" id="KW-0472">Membrane</keyword>
<dbReference type="KEGG" id="cchl:FPL14_19005"/>
<dbReference type="EMBL" id="CP041969">
    <property type="protein sequence ID" value="QMV43039.1"/>
    <property type="molecule type" value="Genomic_DNA"/>
</dbReference>
<name>A0A7G5C1F5_9BACL</name>
<dbReference type="PANTHER" id="PTHR37305:SF1">
    <property type="entry name" value="MEMBRANE PROTEIN"/>
    <property type="match status" value="1"/>
</dbReference>
<protein>
    <submittedName>
        <fullName evidence="2">ABC transporter permease subunit</fullName>
    </submittedName>
</protein>
<feature type="transmembrane region" description="Helical" evidence="1">
    <location>
        <begin position="45"/>
        <end position="67"/>
    </location>
</feature>
<dbReference type="GO" id="GO:0140359">
    <property type="term" value="F:ABC-type transporter activity"/>
    <property type="evidence" value="ECO:0007669"/>
    <property type="project" value="InterPro"/>
</dbReference>
<dbReference type="Proteomes" id="UP000515679">
    <property type="component" value="Chromosome"/>
</dbReference>
<dbReference type="PANTHER" id="PTHR37305">
    <property type="entry name" value="INTEGRAL MEMBRANE PROTEIN-RELATED"/>
    <property type="match status" value="1"/>
</dbReference>
<reference evidence="2 3" key="1">
    <citation type="submission" date="2019-07" db="EMBL/GenBank/DDBJ databases">
        <authorList>
            <person name="Kim J.K."/>
            <person name="Cheong H.-M."/>
            <person name="Choi Y."/>
            <person name="Hwang K.J."/>
            <person name="Lee S."/>
            <person name="Choi C."/>
        </authorList>
    </citation>
    <scope>NUCLEOTIDE SEQUENCE [LARGE SCALE GENOMIC DNA]</scope>
    <source>
        <strain evidence="2 3">KS 22</strain>
    </source>
</reference>
<evidence type="ECO:0000256" key="1">
    <source>
        <dbReference type="SAM" id="Phobius"/>
    </source>
</evidence>
<gene>
    <name evidence="2" type="ORF">FPL14_19005</name>
</gene>
<feature type="transmembrane region" description="Helical" evidence="1">
    <location>
        <begin position="204"/>
        <end position="224"/>
    </location>
</feature>
<proteinExistence type="predicted"/>
<dbReference type="GO" id="GO:0005886">
    <property type="term" value="C:plasma membrane"/>
    <property type="evidence" value="ECO:0007669"/>
    <property type="project" value="UniProtKB-SubCell"/>
</dbReference>
<keyword evidence="1" id="KW-1133">Transmembrane helix</keyword>